<dbReference type="InterPro" id="IPR019400">
    <property type="entry name" value="Peptidase_C65_otubain"/>
</dbReference>
<protein>
    <recommendedName>
        <fullName evidence="2">ubiquitinyl hydrolase 1</fullName>
        <ecNumber evidence="2">3.4.19.12</ecNumber>
    </recommendedName>
</protein>
<keyword evidence="3" id="KW-0645">Protease</keyword>
<evidence type="ECO:0000256" key="4">
    <source>
        <dbReference type="ARBA" id="ARBA00022786"/>
    </source>
</evidence>
<keyword evidence="6" id="KW-0788">Thiol protease</keyword>
<feature type="region of interest" description="Disordered" evidence="7">
    <location>
        <begin position="528"/>
        <end position="552"/>
    </location>
</feature>
<dbReference type="PROSITE" id="PS50802">
    <property type="entry name" value="OTU"/>
    <property type="match status" value="1"/>
</dbReference>
<keyword evidence="4" id="KW-0833">Ubl conjugation pathway</keyword>
<dbReference type="GO" id="GO:0006508">
    <property type="term" value="P:proteolysis"/>
    <property type="evidence" value="ECO:0007669"/>
    <property type="project" value="UniProtKB-KW"/>
</dbReference>
<dbReference type="GO" id="GO:0071108">
    <property type="term" value="P:protein K48-linked deubiquitination"/>
    <property type="evidence" value="ECO:0007669"/>
    <property type="project" value="TreeGrafter"/>
</dbReference>
<evidence type="ECO:0000256" key="3">
    <source>
        <dbReference type="ARBA" id="ARBA00022670"/>
    </source>
</evidence>
<evidence type="ECO:0000256" key="1">
    <source>
        <dbReference type="ARBA" id="ARBA00000707"/>
    </source>
</evidence>
<feature type="compositionally biased region" description="Low complexity" evidence="7">
    <location>
        <begin position="430"/>
        <end position="452"/>
    </location>
</feature>
<evidence type="ECO:0000256" key="5">
    <source>
        <dbReference type="ARBA" id="ARBA00022801"/>
    </source>
</evidence>
<evidence type="ECO:0000313" key="9">
    <source>
        <dbReference type="EMBL" id="KOS16607.1"/>
    </source>
</evidence>
<dbReference type="InterPro" id="IPR042467">
    <property type="entry name" value="Peptidase_C65_otubain_sub2"/>
</dbReference>
<dbReference type="CDD" id="cd22749">
    <property type="entry name" value="Otubain_C65"/>
    <property type="match status" value="1"/>
</dbReference>
<dbReference type="GO" id="GO:0043130">
    <property type="term" value="F:ubiquitin binding"/>
    <property type="evidence" value="ECO:0007669"/>
    <property type="project" value="TreeGrafter"/>
</dbReference>
<evidence type="ECO:0000313" key="10">
    <source>
        <dbReference type="Proteomes" id="UP000053831"/>
    </source>
</evidence>
<dbReference type="STRING" id="150374.A0A0M8MTS5"/>
<gene>
    <name evidence="9" type="ORF">ESCO_004935</name>
</gene>
<dbReference type="InterPro" id="IPR003323">
    <property type="entry name" value="OTU_dom"/>
</dbReference>
<dbReference type="Gene3D" id="1.20.1300.20">
    <property type="entry name" value="Peptidase C65 Otubain, subdomain 2"/>
    <property type="match status" value="1"/>
</dbReference>
<comment type="caution">
    <text evidence="9">The sequence shown here is derived from an EMBL/GenBank/DDBJ whole genome shotgun (WGS) entry which is preliminary data.</text>
</comment>
<evidence type="ECO:0000259" key="8">
    <source>
        <dbReference type="PROSITE" id="PS50802"/>
    </source>
</evidence>
<dbReference type="InterPro" id="IPR038765">
    <property type="entry name" value="Papain-like_cys_pep_sf"/>
</dbReference>
<keyword evidence="10" id="KW-1185">Reference proteome</keyword>
<reference evidence="9 10" key="1">
    <citation type="submission" date="2015-07" db="EMBL/GenBank/DDBJ databases">
        <title>The genome of the fungus Escovopsis weberi, a specialized disease agent of ant agriculture.</title>
        <authorList>
            <person name="de Man T.J."/>
            <person name="Stajich J.E."/>
            <person name="Kubicek C.P."/>
            <person name="Chenthamara K."/>
            <person name="Atanasova L."/>
            <person name="Druzhinina I.S."/>
            <person name="Birnbaum S."/>
            <person name="Barribeau S.M."/>
            <person name="Teiling C."/>
            <person name="Suen G."/>
            <person name="Currie C."/>
            <person name="Gerardo N.M."/>
        </authorList>
    </citation>
    <scope>NUCLEOTIDE SEQUENCE [LARGE SCALE GENOMIC DNA]</scope>
</reference>
<evidence type="ECO:0000256" key="7">
    <source>
        <dbReference type="SAM" id="MobiDB-lite"/>
    </source>
</evidence>
<dbReference type="InterPro" id="IPR042468">
    <property type="entry name" value="Peptidase_C65_otubain_sub1"/>
</dbReference>
<name>A0A0M8MTS5_ESCWE</name>
<feature type="region of interest" description="Disordered" evidence="7">
    <location>
        <begin position="362"/>
        <end position="470"/>
    </location>
</feature>
<dbReference type="PANTHER" id="PTHR12931:SF15">
    <property type="entry name" value="UBIQUITIN THIOESTERASE OTUBAIN-LIKE"/>
    <property type="match status" value="1"/>
</dbReference>
<dbReference type="OrthoDB" id="18915at2759"/>
<feature type="domain" description="OTU" evidence="8">
    <location>
        <begin position="83"/>
        <end position="294"/>
    </location>
</feature>
<sequence length="552" mass="60500">MDSQQQPLDYCQGNSPTIKMEDQDAAANPHSVAAQQAAARDYQPVLEGPLVGDKTPSDAITQEYAKADGAYVQKTLALPQTYSHYRPIQGDGNCGWRAIGFSYYEKLIELGDQSRIEGEVARLMSLNHMLRRVGNYTYFEDFADEAIGLLKELAPIVPNDPGLAHVILFQRWNDKGIEGSLIYYFRLLAATYLKGNAANYDAFVPGGQGVAAYCSSNIEIVNREIEELGIVALTNILLKPLKFVIEIAYLDRSPGSQVNRYRFPEEANKQNPAELGPTIYLLYRPDHYDILYLAPTLPAPVPVPAPNGPVSLQVNRVSGFSSNINIASAIGSLGSFATADMGLLAMLPGAFGGGGLPGLGALGSPTSPASPIGEAFSPAHQQHQHQQHNHHHPHPHHHHHHHHNQPWMTPYSDPMSVHHGSGPPPPQPPVVMTQPSAPGTPLTPSPSVSSLVNGPDMSCHPTTTTMDPTHSLTISSGYPIRFSPVQYIFNDKANDDAKGSFSEPTFNVQTSTFKNSIWNRAHYGNPDFHPEEWIPEDDLFETRGKRKSRRDH</sequence>
<dbReference type="Gene3D" id="3.30.200.60">
    <property type="entry name" value="Peptidase C65 Otubain, subdomain 1"/>
    <property type="match status" value="1"/>
</dbReference>
<dbReference type="AlphaFoldDB" id="A0A0M8MTS5"/>
<dbReference type="EMBL" id="LGSR01000029">
    <property type="protein sequence ID" value="KOS16607.1"/>
    <property type="molecule type" value="Genomic_DNA"/>
</dbReference>
<feature type="compositionally biased region" description="Basic residues" evidence="7">
    <location>
        <begin position="382"/>
        <end position="404"/>
    </location>
</feature>
<dbReference type="EC" id="3.4.19.12" evidence="2"/>
<evidence type="ECO:0000256" key="2">
    <source>
        <dbReference type="ARBA" id="ARBA00012759"/>
    </source>
</evidence>
<comment type="catalytic activity">
    <reaction evidence="1">
        <text>Thiol-dependent hydrolysis of ester, thioester, amide, peptide and isopeptide bonds formed by the C-terminal Gly of ubiquitin (a 76-residue protein attached to proteins as an intracellular targeting signal).</text>
        <dbReference type="EC" id="3.4.19.12"/>
    </reaction>
</comment>
<keyword evidence="5" id="KW-0378">Hydrolase</keyword>
<accession>A0A0M8MTS5</accession>
<dbReference type="PANTHER" id="PTHR12931">
    <property type="entry name" value="UBIQUITIN THIOLESTERASE PROTEIN OTUB"/>
    <property type="match status" value="1"/>
</dbReference>
<feature type="compositionally biased region" description="Polar residues" evidence="7">
    <location>
        <begin position="460"/>
        <end position="470"/>
    </location>
</feature>
<dbReference type="Proteomes" id="UP000053831">
    <property type="component" value="Unassembled WGS sequence"/>
</dbReference>
<organism evidence="9 10">
    <name type="scientific">Escovopsis weberi</name>
    <dbReference type="NCBI Taxonomy" id="150374"/>
    <lineage>
        <taxon>Eukaryota</taxon>
        <taxon>Fungi</taxon>
        <taxon>Dikarya</taxon>
        <taxon>Ascomycota</taxon>
        <taxon>Pezizomycotina</taxon>
        <taxon>Sordariomycetes</taxon>
        <taxon>Hypocreomycetidae</taxon>
        <taxon>Hypocreales</taxon>
        <taxon>Hypocreaceae</taxon>
        <taxon>Escovopsis</taxon>
    </lineage>
</organism>
<proteinExistence type="predicted"/>
<dbReference type="GO" id="GO:0004843">
    <property type="term" value="F:cysteine-type deubiquitinase activity"/>
    <property type="evidence" value="ECO:0007669"/>
    <property type="project" value="UniProtKB-EC"/>
</dbReference>
<dbReference type="SUPFAM" id="SSF54001">
    <property type="entry name" value="Cysteine proteinases"/>
    <property type="match status" value="1"/>
</dbReference>
<evidence type="ECO:0000256" key="6">
    <source>
        <dbReference type="ARBA" id="ARBA00022807"/>
    </source>
</evidence>
<dbReference type="Pfam" id="PF10275">
    <property type="entry name" value="Peptidase_C65"/>
    <property type="match status" value="1"/>
</dbReference>
<dbReference type="GO" id="GO:0005634">
    <property type="term" value="C:nucleus"/>
    <property type="evidence" value="ECO:0007669"/>
    <property type="project" value="TreeGrafter"/>
</dbReference>